<dbReference type="KEGG" id="cpi:Cpin_2873"/>
<sequence>MFGRGVISAQYAYVLEKAGHTVEFYVRPGKKAAAIPLDIYDRGKHIQTTWRVTMREDLPPDHDYDLIVVSVQHYQFKNVAAFLSGKAGNATILIFNNFWNDPMTEAAALPKDQLAWGFPMAAGGVDQRGVLKGALFGRVHFGTFGTAPTAREIAVRQLFKSSGFKILEHKDFKTWLSIHFLVNAGLLSQALRAGSLGLLLSSKEHGQQVVLNVRELFPVLQQRGIKVQGEAALFKLPPSLVSLLMRTVMKLNPAFRHSLLNHSNPEEVKSFCRDVLAEAKSKGIAVPRLESVASYL</sequence>
<proteinExistence type="predicted"/>
<dbReference type="Gene3D" id="3.40.50.720">
    <property type="entry name" value="NAD(P)-binding Rossmann-like Domain"/>
    <property type="match status" value="1"/>
</dbReference>
<protein>
    <submittedName>
        <fullName evidence="2">Ketopantoate reductase ApbA/PanE domain protein</fullName>
    </submittedName>
</protein>
<feature type="domain" description="Ketopantoate reductase N-terminal" evidence="1">
    <location>
        <begin position="3"/>
        <end position="144"/>
    </location>
</feature>
<reference evidence="2 3" key="2">
    <citation type="journal article" date="2010" name="Stand. Genomic Sci.">
        <title>Complete genome sequence of Chitinophaga pinensis type strain (UQM 2034).</title>
        <authorList>
            <person name="Glavina Del Rio T."/>
            <person name="Abt B."/>
            <person name="Spring S."/>
            <person name="Lapidus A."/>
            <person name="Nolan M."/>
            <person name="Tice H."/>
            <person name="Copeland A."/>
            <person name="Cheng J.F."/>
            <person name="Chen F."/>
            <person name="Bruce D."/>
            <person name="Goodwin L."/>
            <person name="Pitluck S."/>
            <person name="Ivanova N."/>
            <person name="Mavromatis K."/>
            <person name="Mikhailova N."/>
            <person name="Pati A."/>
            <person name="Chen A."/>
            <person name="Palaniappan K."/>
            <person name="Land M."/>
            <person name="Hauser L."/>
            <person name="Chang Y.J."/>
            <person name="Jeffries C.D."/>
            <person name="Chain P."/>
            <person name="Saunders E."/>
            <person name="Detter J.C."/>
            <person name="Brettin T."/>
            <person name="Rohde M."/>
            <person name="Goker M."/>
            <person name="Bristow J."/>
            <person name="Eisen J.A."/>
            <person name="Markowitz V."/>
            <person name="Hugenholtz P."/>
            <person name="Kyrpides N.C."/>
            <person name="Klenk H.P."/>
            <person name="Lucas S."/>
        </authorList>
    </citation>
    <scope>NUCLEOTIDE SEQUENCE [LARGE SCALE GENOMIC DNA]</scope>
    <source>
        <strain evidence="3">ATCC 43595 / DSM 2588 / LMG 13176 / NBRC 15968 / NCIMB 11800 / UQM 2034</strain>
    </source>
</reference>
<dbReference type="InterPro" id="IPR013332">
    <property type="entry name" value="KPR_N"/>
</dbReference>
<dbReference type="Pfam" id="PF02558">
    <property type="entry name" value="ApbA"/>
    <property type="match status" value="1"/>
</dbReference>
<gene>
    <name evidence="2" type="ordered locus">Cpin_2873</name>
</gene>
<accession>A0A979GP93</accession>
<evidence type="ECO:0000259" key="1">
    <source>
        <dbReference type="Pfam" id="PF02558"/>
    </source>
</evidence>
<dbReference type="EMBL" id="CP001699">
    <property type="protein sequence ID" value="ACU60352.1"/>
    <property type="molecule type" value="Genomic_DNA"/>
</dbReference>
<evidence type="ECO:0000313" key="2">
    <source>
        <dbReference type="EMBL" id="ACU60352.1"/>
    </source>
</evidence>
<organism evidence="2 3">
    <name type="scientific">Chitinophaga pinensis (strain ATCC 43595 / DSM 2588 / LMG 13176 / NBRC 15968 / NCIMB 11800 / UQM 2034)</name>
    <dbReference type="NCBI Taxonomy" id="485918"/>
    <lineage>
        <taxon>Bacteria</taxon>
        <taxon>Pseudomonadati</taxon>
        <taxon>Bacteroidota</taxon>
        <taxon>Chitinophagia</taxon>
        <taxon>Chitinophagales</taxon>
        <taxon>Chitinophagaceae</taxon>
        <taxon>Chitinophaga</taxon>
    </lineage>
</organism>
<evidence type="ECO:0000313" key="3">
    <source>
        <dbReference type="Proteomes" id="UP000002215"/>
    </source>
</evidence>
<name>A0A979GP93_CHIPD</name>
<reference evidence="3" key="1">
    <citation type="submission" date="2009-08" db="EMBL/GenBank/DDBJ databases">
        <title>The complete genome of Chitinophaga pinensis DSM 2588.</title>
        <authorList>
            <consortium name="US DOE Joint Genome Institute (JGI-PGF)"/>
            <person name="Lucas S."/>
            <person name="Copeland A."/>
            <person name="Lapidus A."/>
            <person name="Glavina del Rio T."/>
            <person name="Dalin E."/>
            <person name="Tice H."/>
            <person name="Bruce D."/>
            <person name="Goodwin L."/>
            <person name="Pitluck S."/>
            <person name="Kyrpides N."/>
            <person name="Mavromatis K."/>
            <person name="Ivanova N."/>
            <person name="Mikhailova N."/>
            <person name="Sims D."/>
            <person name="Meinche L."/>
            <person name="Brettin T."/>
            <person name="Detter J.C."/>
            <person name="Han C."/>
            <person name="Larimer F."/>
            <person name="Land M."/>
            <person name="Hauser L."/>
            <person name="Markowitz V."/>
            <person name="Cheng J.-F."/>
            <person name="Hugenholtz P."/>
            <person name="Woyke T."/>
            <person name="Wu D."/>
            <person name="Spring S."/>
            <person name="Klenk H.-P."/>
            <person name="Eisen J.A."/>
        </authorList>
    </citation>
    <scope>NUCLEOTIDE SEQUENCE [LARGE SCALE GENOMIC DNA]</scope>
    <source>
        <strain evidence="3">ATCC 43595 / DSM 2588 / LMG 13176 / NBRC 15968 / NCIMB 11800 / UQM 2034</strain>
    </source>
</reference>
<dbReference type="Proteomes" id="UP000002215">
    <property type="component" value="Chromosome"/>
</dbReference>
<dbReference type="AlphaFoldDB" id="A0A979GP93"/>